<dbReference type="OrthoDB" id="6522514at2"/>
<dbReference type="RefSeq" id="WP_081137614.1">
    <property type="nucleotide sequence ID" value="NZ_MWUE01000008.1"/>
</dbReference>
<dbReference type="Proteomes" id="UP000192769">
    <property type="component" value="Unassembled WGS sequence"/>
</dbReference>
<evidence type="ECO:0000313" key="2">
    <source>
        <dbReference type="EMBL" id="OQP35190.1"/>
    </source>
</evidence>
<name>A0A1V9DMW9_9GAMM</name>
<dbReference type="EMBL" id="MWUE01000008">
    <property type="protein sequence ID" value="OQP35190.1"/>
    <property type="molecule type" value="Genomic_DNA"/>
</dbReference>
<comment type="caution">
    <text evidence="2">The sequence shown here is derived from an EMBL/GenBank/DDBJ whole genome shotgun (WGS) entry which is preliminary data.</text>
</comment>
<proteinExistence type="predicted"/>
<sequence length="86" mass="9152">MKTRYIIAMLTALLLGQSALAQPVASQALFSGRAPIAQLTPVAAKCDLASCQQNCYVERSHCNTRGNGSCSSQTQICVQNCASQCR</sequence>
<evidence type="ECO:0000256" key="1">
    <source>
        <dbReference type="SAM" id="SignalP"/>
    </source>
</evidence>
<accession>A0A1V9DMW9</accession>
<gene>
    <name evidence="2" type="ORF">B2J69_06685</name>
</gene>
<reference evidence="2 3" key="1">
    <citation type="submission" date="2017-02" db="EMBL/GenBank/DDBJ databases">
        <title>Whole genome shotgun sequence of Pantoea agglomerans strain AS1 isolated from a cycad, Zamia floridana in Central Florida, USA.</title>
        <authorList>
            <person name="Lata P."/>
            <person name="Govindarajan S."/>
            <person name="Qi F."/>
            <person name="Li J.-L."/>
            <person name="Maurya S.K."/>
            <person name="Sahoo M.K."/>
        </authorList>
    </citation>
    <scope>NUCLEOTIDE SEQUENCE [LARGE SCALE GENOMIC DNA]</scope>
    <source>
        <strain evidence="2 3">AS1</strain>
    </source>
</reference>
<organism evidence="2 3">
    <name type="scientific">Pantoea latae</name>
    <dbReference type="NCBI Taxonomy" id="1964541"/>
    <lineage>
        <taxon>Bacteria</taxon>
        <taxon>Pseudomonadati</taxon>
        <taxon>Pseudomonadota</taxon>
        <taxon>Gammaproteobacteria</taxon>
        <taxon>Enterobacterales</taxon>
        <taxon>Erwiniaceae</taxon>
        <taxon>Pantoea</taxon>
    </lineage>
</organism>
<protein>
    <submittedName>
        <fullName evidence="2">Uncharacterized protein</fullName>
    </submittedName>
</protein>
<feature type="signal peptide" evidence="1">
    <location>
        <begin position="1"/>
        <end position="21"/>
    </location>
</feature>
<feature type="chain" id="PRO_5013297449" evidence="1">
    <location>
        <begin position="22"/>
        <end position="86"/>
    </location>
</feature>
<keyword evidence="1" id="KW-0732">Signal</keyword>
<keyword evidence="3" id="KW-1185">Reference proteome</keyword>
<dbReference type="AlphaFoldDB" id="A0A1V9DMW9"/>
<evidence type="ECO:0000313" key="3">
    <source>
        <dbReference type="Proteomes" id="UP000192769"/>
    </source>
</evidence>